<dbReference type="InterPro" id="IPR039879">
    <property type="entry name" value="EFC10"/>
</dbReference>
<dbReference type="InterPro" id="IPR049760">
    <property type="entry name" value="DD_EFCAB10"/>
</dbReference>
<sequence>MLLSSSQTQKMEYIEKHGLIQLFEIISQSLFYYRPEDPRAFVIEQLQAIINLRGSADSNKKLPSLYTDHDIETLFSLFAKNSENVTAAQVKSACEAVGLHNYKTLGTPTISKEAFIEYIRERTKERDSQYI</sequence>
<name>A0A5J4U2J9_9EUKA</name>
<gene>
    <name evidence="1" type="ORF">EZS28_040241</name>
</gene>
<comment type="caution">
    <text evidence="1">The sequence shown here is derived from an EMBL/GenBank/DDBJ whole genome shotgun (WGS) entry which is preliminary data.</text>
</comment>
<dbReference type="EMBL" id="SNRW01021915">
    <property type="protein sequence ID" value="KAA6364232.1"/>
    <property type="molecule type" value="Genomic_DNA"/>
</dbReference>
<dbReference type="AlphaFoldDB" id="A0A5J4U2J9"/>
<evidence type="ECO:0000313" key="1">
    <source>
        <dbReference type="EMBL" id="KAA6364232.1"/>
    </source>
</evidence>
<dbReference type="SUPFAM" id="SSF47391">
    <property type="entry name" value="Dimerization-anchoring domain of cAMP-dependent PK regulatory subunit"/>
    <property type="match status" value="1"/>
</dbReference>
<dbReference type="PANTHER" id="PTHR21847">
    <property type="entry name" value="EF-HAND CALCIUM-BINDING DOMAIN-CONTAINING PROTEIN 10"/>
    <property type="match status" value="1"/>
</dbReference>
<organism evidence="1 2">
    <name type="scientific">Streblomastix strix</name>
    <dbReference type="NCBI Taxonomy" id="222440"/>
    <lineage>
        <taxon>Eukaryota</taxon>
        <taxon>Metamonada</taxon>
        <taxon>Preaxostyla</taxon>
        <taxon>Oxymonadida</taxon>
        <taxon>Streblomastigidae</taxon>
        <taxon>Streblomastix</taxon>
    </lineage>
</organism>
<dbReference type="PANTHER" id="PTHR21847:SF1">
    <property type="entry name" value="EF-HAND CALCIUM-BINDING DOMAIN-CONTAINING PROTEIN 10"/>
    <property type="match status" value="1"/>
</dbReference>
<proteinExistence type="predicted"/>
<dbReference type="Proteomes" id="UP000324800">
    <property type="component" value="Unassembled WGS sequence"/>
</dbReference>
<accession>A0A5J4U2J9</accession>
<dbReference type="CDD" id="cd22976">
    <property type="entry name" value="DD_EFCAB10"/>
    <property type="match status" value="1"/>
</dbReference>
<dbReference type="OrthoDB" id="10260455at2759"/>
<evidence type="ECO:0000313" key="2">
    <source>
        <dbReference type="Proteomes" id="UP000324800"/>
    </source>
</evidence>
<protein>
    <submittedName>
        <fullName evidence="1">Uncharacterized protein</fullName>
    </submittedName>
</protein>
<reference evidence="1 2" key="1">
    <citation type="submission" date="2019-03" db="EMBL/GenBank/DDBJ databases">
        <title>Single cell metagenomics reveals metabolic interactions within the superorganism composed of flagellate Streblomastix strix and complex community of Bacteroidetes bacteria on its surface.</title>
        <authorList>
            <person name="Treitli S.C."/>
            <person name="Kolisko M."/>
            <person name="Husnik F."/>
            <person name="Keeling P."/>
            <person name="Hampl V."/>
        </authorList>
    </citation>
    <scope>NUCLEOTIDE SEQUENCE [LARGE SCALE GENOMIC DNA]</scope>
    <source>
        <strain evidence="1">ST1C</strain>
    </source>
</reference>